<dbReference type="RefSeq" id="WP_249320871.1">
    <property type="nucleotide sequence ID" value="NZ_CP060632.1"/>
</dbReference>
<keyword evidence="3" id="KW-1185">Reference proteome</keyword>
<evidence type="ECO:0000313" key="3">
    <source>
        <dbReference type="Proteomes" id="UP000515819"/>
    </source>
</evidence>
<dbReference type="Gene3D" id="2.40.50.1020">
    <property type="entry name" value="LytTr DNA-binding domain"/>
    <property type="match status" value="1"/>
</dbReference>
<dbReference type="InterPro" id="IPR007492">
    <property type="entry name" value="LytTR_DNA-bd_dom"/>
</dbReference>
<proteinExistence type="predicted"/>
<feature type="domain" description="HTH LytTR-type" evidence="1">
    <location>
        <begin position="19"/>
        <end position="73"/>
    </location>
</feature>
<protein>
    <submittedName>
        <fullName evidence="2">LytTR family transcriptional regulator</fullName>
    </submittedName>
</protein>
<accession>A0A7G9FIZ7</accession>
<dbReference type="AlphaFoldDB" id="A0A7G9FIZ7"/>
<gene>
    <name evidence="2" type="ORF">H9Q76_07085</name>
</gene>
<evidence type="ECO:0000259" key="1">
    <source>
        <dbReference type="PROSITE" id="PS50930"/>
    </source>
</evidence>
<dbReference type="Pfam" id="PF04397">
    <property type="entry name" value="LytTR"/>
    <property type="match status" value="1"/>
</dbReference>
<dbReference type="Proteomes" id="UP000515819">
    <property type="component" value="Chromosome"/>
</dbReference>
<dbReference type="PROSITE" id="PS50930">
    <property type="entry name" value="HTH_LYTTR"/>
    <property type="match status" value="1"/>
</dbReference>
<evidence type="ECO:0000313" key="2">
    <source>
        <dbReference type="EMBL" id="QNL98528.1"/>
    </source>
</evidence>
<organism evidence="2 3">
    <name type="scientific">Wujia chipingensis</name>
    <dbReference type="NCBI Taxonomy" id="2763670"/>
    <lineage>
        <taxon>Bacteria</taxon>
        <taxon>Bacillati</taxon>
        <taxon>Bacillota</taxon>
        <taxon>Clostridia</taxon>
        <taxon>Lachnospirales</taxon>
        <taxon>Lachnospiraceae</taxon>
        <taxon>Wujia</taxon>
    </lineage>
</organism>
<reference evidence="2 3" key="1">
    <citation type="submission" date="2020-08" db="EMBL/GenBank/DDBJ databases">
        <authorList>
            <person name="Liu C."/>
            <person name="Sun Q."/>
        </authorList>
    </citation>
    <scope>NUCLEOTIDE SEQUENCE [LARGE SCALE GENOMIC DNA]</scope>
    <source>
        <strain evidence="2 3">NSJ-4</strain>
    </source>
</reference>
<name>A0A7G9FIZ7_9FIRM</name>
<dbReference type="GO" id="GO:0003677">
    <property type="term" value="F:DNA binding"/>
    <property type="evidence" value="ECO:0007669"/>
    <property type="project" value="InterPro"/>
</dbReference>
<dbReference type="KEGG" id="wcp:H9Q76_07085"/>
<sequence>MITNNNEQNNYLTTKSKFIEIVCEKEKVLINLNEVMYIERDARKVRFVTKGSEYASYISLASLIKRLPYNFVR</sequence>
<dbReference type="EMBL" id="CP060632">
    <property type="protein sequence ID" value="QNL98528.1"/>
    <property type="molecule type" value="Genomic_DNA"/>
</dbReference>